<evidence type="ECO:0000313" key="5">
    <source>
        <dbReference type="Proteomes" id="UP000198287"/>
    </source>
</evidence>
<gene>
    <name evidence="4" type="ORF">Fcan01_09203</name>
</gene>
<feature type="compositionally biased region" description="Gly residues" evidence="1">
    <location>
        <begin position="202"/>
        <end position="213"/>
    </location>
</feature>
<comment type="caution">
    <text evidence="4">The sequence shown here is derived from an EMBL/GenBank/DDBJ whole genome shotgun (WGS) entry which is preliminary data.</text>
</comment>
<keyword evidence="2" id="KW-0732">Signal</keyword>
<reference evidence="4 5" key="1">
    <citation type="submission" date="2015-12" db="EMBL/GenBank/DDBJ databases">
        <title>The genome of Folsomia candida.</title>
        <authorList>
            <person name="Faddeeva A."/>
            <person name="Derks M.F."/>
            <person name="Anvar Y."/>
            <person name="Smit S."/>
            <person name="Van Straalen N."/>
            <person name="Roelofs D."/>
        </authorList>
    </citation>
    <scope>NUCLEOTIDE SEQUENCE [LARGE SCALE GENOMIC DNA]</scope>
    <source>
        <strain evidence="4 5">VU population</strain>
        <tissue evidence="4">Whole body</tissue>
    </source>
</reference>
<sequence length="213" mass="23038">MKPCLVVFSLFVVSTMARPQQSQYGISRPQQSQSVQFDDALSSLSPSSPQFSQSQQFSGGAMMDPHSPKVYKHISIHVAPRDEFEEEMPMKRVIRPMEKPNKIVNIIFVKAPSHSSSGQTEIILPAQAETRTVVYVLLKRPSGNDANVKIRQPKPTKPSKPAVFFIKYGQGQQSGQVGGGSIDDIAQNTIPTTTGSQSQSGGQSGQSGGGGYE</sequence>
<feature type="compositionally biased region" description="Low complexity" evidence="1">
    <location>
        <begin position="41"/>
        <end position="58"/>
    </location>
</feature>
<evidence type="ECO:0000256" key="1">
    <source>
        <dbReference type="SAM" id="MobiDB-lite"/>
    </source>
</evidence>
<dbReference type="GO" id="GO:0062129">
    <property type="term" value="C:chitin-based extracellular matrix"/>
    <property type="evidence" value="ECO:0007669"/>
    <property type="project" value="TreeGrafter"/>
</dbReference>
<evidence type="ECO:0000259" key="3">
    <source>
        <dbReference type="SMART" id="SM00690"/>
    </source>
</evidence>
<evidence type="ECO:0000313" key="4">
    <source>
        <dbReference type="EMBL" id="OXA56348.1"/>
    </source>
</evidence>
<dbReference type="PANTHER" id="PTHR31927:SF2">
    <property type="entry name" value="FI07246P-RELATED"/>
    <property type="match status" value="1"/>
</dbReference>
<name>A0A226EGJ9_FOLCA</name>
<dbReference type="PANTHER" id="PTHR31927">
    <property type="entry name" value="FI07246P-RELATED-RELATED"/>
    <property type="match status" value="1"/>
</dbReference>
<feature type="domain" description="DUF243" evidence="3">
    <location>
        <begin position="68"/>
        <end position="171"/>
    </location>
</feature>
<dbReference type="Pfam" id="PF03103">
    <property type="entry name" value="DUF243"/>
    <property type="match status" value="1"/>
</dbReference>
<accession>A0A226EGJ9</accession>
<organism evidence="4 5">
    <name type="scientific">Folsomia candida</name>
    <name type="common">Springtail</name>
    <dbReference type="NCBI Taxonomy" id="158441"/>
    <lineage>
        <taxon>Eukaryota</taxon>
        <taxon>Metazoa</taxon>
        <taxon>Ecdysozoa</taxon>
        <taxon>Arthropoda</taxon>
        <taxon>Hexapoda</taxon>
        <taxon>Collembola</taxon>
        <taxon>Entomobryomorpha</taxon>
        <taxon>Isotomoidea</taxon>
        <taxon>Isotomidae</taxon>
        <taxon>Proisotominae</taxon>
        <taxon>Folsomia</taxon>
    </lineage>
</organism>
<protein>
    <recommendedName>
        <fullName evidence="3">DUF243 domain-containing protein</fullName>
    </recommendedName>
</protein>
<feature type="signal peptide" evidence="2">
    <location>
        <begin position="1"/>
        <end position="17"/>
    </location>
</feature>
<feature type="compositionally biased region" description="Polar residues" evidence="1">
    <location>
        <begin position="22"/>
        <end position="36"/>
    </location>
</feature>
<dbReference type="AlphaFoldDB" id="A0A226EGJ9"/>
<dbReference type="InterPro" id="IPR004145">
    <property type="entry name" value="DUF243"/>
</dbReference>
<dbReference type="SMART" id="SM00690">
    <property type="entry name" value="DM5"/>
    <property type="match status" value="1"/>
</dbReference>
<dbReference type="GO" id="GO:0040003">
    <property type="term" value="P:chitin-based cuticle development"/>
    <property type="evidence" value="ECO:0007669"/>
    <property type="project" value="TreeGrafter"/>
</dbReference>
<evidence type="ECO:0000256" key="2">
    <source>
        <dbReference type="SAM" id="SignalP"/>
    </source>
</evidence>
<feature type="region of interest" description="Disordered" evidence="1">
    <location>
        <begin position="174"/>
        <end position="213"/>
    </location>
</feature>
<keyword evidence="5" id="KW-1185">Reference proteome</keyword>
<feature type="chain" id="PRO_5012217719" description="DUF243 domain-containing protein" evidence="2">
    <location>
        <begin position="18"/>
        <end position="213"/>
    </location>
</feature>
<feature type="region of interest" description="Disordered" evidence="1">
    <location>
        <begin position="22"/>
        <end position="64"/>
    </location>
</feature>
<dbReference type="OrthoDB" id="6376010at2759"/>
<dbReference type="GO" id="GO:0008010">
    <property type="term" value="F:structural constituent of chitin-based larval cuticle"/>
    <property type="evidence" value="ECO:0007669"/>
    <property type="project" value="TreeGrafter"/>
</dbReference>
<proteinExistence type="predicted"/>
<dbReference type="EMBL" id="LNIX01000004">
    <property type="protein sequence ID" value="OXA56348.1"/>
    <property type="molecule type" value="Genomic_DNA"/>
</dbReference>
<dbReference type="Proteomes" id="UP000198287">
    <property type="component" value="Unassembled WGS sequence"/>
</dbReference>